<dbReference type="Gene3D" id="3.30.750.70">
    <property type="entry name" value="4-hydroxybutyrate coenzyme like domains"/>
    <property type="match status" value="1"/>
</dbReference>
<dbReference type="RefSeq" id="WP_284132468.1">
    <property type="nucleotide sequence ID" value="NZ_JASKYM010000002.1"/>
</dbReference>
<dbReference type="InterPro" id="IPR037171">
    <property type="entry name" value="NagB/RpiA_transferase-like"/>
</dbReference>
<evidence type="ECO:0000313" key="4">
    <source>
        <dbReference type="EMBL" id="MDK2563533.1"/>
    </source>
</evidence>
<evidence type="ECO:0000259" key="2">
    <source>
        <dbReference type="Pfam" id="PF02550"/>
    </source>
</evidence>
<evidence type="ECO:0000259" key="3">
    <source>
        <dbReference type="Pfam" id="PF13336"/>
    </source>
</evidence>
<evidence type="ECO:0000256" key="1">
    <source>
        <dbReference type="ARBA" id="ARBA00009632"/>
    </source>
</evidence>
<keyword evidence="5" id="KW-1185">Reference proteome</keyword>
<gene>
    <name evidence="4" type="ORF">QOZ84_08220</name>
</gene>
<dbReference type="InterPro" id="IPR026888">
    <property type="entry name" value="AcetylCoA_hyd_C"/>
</dbReference>
<keyword evidence="4" id="KW-0378">Hydrolase</keyword>
<dbReference type="InterPro" id="IPR017821">
    <property type="entry name" value="Succinate_CoA_transferase"/>
</dbReference>
<dbReference type="SUPFAM" id="SSF100950">
    <property type="entry name" value="NagB/RpiA/CoA transferase-like"/>
    <property type="match status" value="2"/>
</dbReference>
<dbReference type="PANTHER" id="PTHR43609:SF1">
    <property type="entry name" value="ACETYL-COA HYDROLASE"/>
    <property type="match status" value="1"/>
</dbReference>
<dbReference type="NCBIfam" id="TIGR03458">
    <property type="entry name" value="YgfH_subfam"/>
    <property type="match status" value="1"/>
</dbReference>
<reference evidence="4 5" key="1">
    <citation type="submission" date="2023-05" db="EMBL/GenBank/DDBJ databases">
        <title>Rombocin, a short stable natural nisin variant, displays selective antimicrobial activity against Listeria monocytogenes and employs dual mode of action to kill target bacterial strains.</title>
        <authorList>
            <person name="Wambui J."/>
            <person name="Stephan R."/>
            <person name="Kuipers O.P."/>
        </authorList>
    </citation>
    <scope>NUCLEOTIDE SEQUENCE [LARGE SCALE GENOMIC DNA]</scope>
    <source>
        <strain evidence="4 5">RC002</strain>
    </source>
</reference>
<name>A0ABT7E9D5_9FIRM</name>
<dbReference type="Gene3D" id="3.40.1080.10">
    <property type="entry name" value="Glutaconate Coenzyme A-transferase"/>
    <property type="match status" value="1"/>
</dbReference>
<feature type="domain" description="Acetyl-CoA hydrolase/transferase N-terminal" evidence="2">
    <location>
        <begin position="9"/>
        <end position="215"/>
    </location>
</feature>
<sequence>MDSRLRCRELKSKVMSAKEAAKFFKDGMVVGTSGFTPAGYPKAVPLEIANRAKNGEKIGLTIITGASVGPELDGELSESGVMKRRYPYQTNSTCRNKINNSDINYCDMHLSHTPQWVKYGFFGNMDIAIVEAVAITKEGHIIPSTSIGNSNVFVEYADKIIVEINTSQPLELEGIHDIYNVDIPPFRKPIPLTKVDDKIGTNYINCNKEKILGIVFTDIKDKTRPVSKIDDVSKKMADNLIEFLENEVRENRLPENLLPLQSGVGSVANAVMGGLVNSKFKDLVVYSEVIQDSVIDLIEAGKVKFASGTSLTISPERLDDFYSKFNNYKDKLILRPQEISNSPEIARRLGVIAINTAIEVDIYGNVNSTNIMGSRMMNGIGGSGDFARNGYLTIFTTESIAKNGDISSIVPMVSHHDHSEHDVMVIVTEQGVADLRGLSPKERAIKIIENCAHPDYKEALYKYFNEACEGKYKHTPHVLSKSLSWHDRFMKTGSMENKESLSQNN</sequence>
<comment type="similarity">
    <text evidence="1">Belongs to the acetyl-CoA hydrolase/transferase family.</text>
</comment>
<dbReference type="Gene3D" id="3.40.1080.20">
    <property type="entry name" value="Acetyl-CoA hydrolase/transferase C-terminal domain"/>
    <property type="match status" value="1"/>
</dbReference>
<evidence type="ECO:0000313" key="5">
    <source>
        <dbReference type="Proteomes" id="UP001301012"/>
    </source>
</evidence>
<accession>A0ABT7E9D5</accession>
<dbReference type="Pfam" id="PF02550">
    <property type="entry name" value="AcetylCoA_hydro"/>
    <property type="match status" value="1"/>
</dbReference>
<protein>
    <submittedName>
        <fullName evidence="4">Acetyl-CoA hydrolase/transferase family protein</fullName>
    </submittedName>
</protein>
<dbReference type="Proteomes" id="UP001301012">
    <property type="component" value="Unassembled WGS sequence"/>
</dbReference>
<dbReference type="InterPro" id="IPR046433">
    <property type="entry name" value="ActCoA_hydro"/>
</dbReference>
<dbReference type="PANTHER" id="PTHR43609">
    <property type="entry name" value="ACETYL-COA HYDROLASE"/>
    <property type="match status" value="1"/>
</dbReference>
<feature type="domain" description="Acetyl-CoA hydrolase/transferase C-terminal" evidence="3">
    <location>
        <begin position="320"/>
        <end position="463"/>
    </location>
</feature>
<dbReference type="Pfam" id="PF13336">
    <property type="entry name" value="AcetylCoA_hyd_C"/>
    <property type="match status" value="1"/>
</dbReference>
<dbReference type="InterPro" id="IPR003702">
    <property type="entry name" value="ActCoA_hydro_N"/>
</dbReference>
<organism evidence="4 5">
    <name type="scientific">Romboutsia sedimentorum</name>
    <dbReference type="NCBI Taxonomy" id="1368474"/>
    <lineage>
        <taxon>Bacteria</taxon>
        <taxon>Bacillati</taxon>
        <taxon>Bacillota</taxon>
        <taxon>Clostridia</taxon>
        <taxon>Peptostreptococcales</taxon>
        <taxon>Peptostreptococcaceae</taxon>
        <taxon>Romboutsia</taxon>
    </lineage>
</organism>
<proteinExistence type="inferred from homology"/>
<comment type="caution">
    <text evidence="4">The sequence shown here is derived from an EMBL/GenBank/DDBJ whole genome shotgun (WGS) entry which is preliminary data.</text>
</comment>
<dbReference type="InterPro" id="IPR038460">
    <property type="entry name" value="AcetylCoA_hyd_C_sf"/>
</dbReference>
<dbReference type="GO" id="GO:0016787">
    <property type="term" value="F:hydrolase activity"/>
    <property type="evidence" value="ECO:0007669"/>
    <property type="project" value="UniProtKB-KW"/>
</dbReference>
<dbReference type="EMBL" id="JASKYM010000002">
    <property type="protein sequence ID" value="MDK2563533.1"/>
    <property type="molecule type" value="Genomic_DNA"/>
</dbReference>